<dbReference type="Proteomes" id="UP000695022">
    <property type="component" value="Unplaced"/>
</dbReference>
<protein>
    <submittedName>
        <fullName evidence="3">Uncharacterized protein LOC106808414</fullName>
    </submittedName>
</protein>
<proteinExistence type="predicted"/>
<dbReference type="GeneID" id="106808414"/>
<feature type="region of interest" description="Disordered" evidence="1">
    <location>
        <begin position="39"/>
        <end position="79"/>
    </location>
</feature>
<gene>
    <name evidence="3" type="primary">LOC106808414</name>
</gene>
<organism evidence="2 3">
    <name type="scientific">Priapulus caudatus</name>
    <name type="common">Priapulid worm</name>
    <dbReference type="NCBI Taxonomy" id="37621"/>
    <lineage>
        <taxon>Eukaryota</taxon>
        <taxon>Metazoa</taxon>
        <taxon>Ecdysozoa</taxon>
        <taxon>Scalidophora</taxon>
        <taxon>Priapulida</taxon>
        <taxon>Priapulimorpha</taxon>
        <taxon>Priapulimorphida</taxon>
        <taxon>Priapulidae</taxon>
        <taxon>Priapulus</taxon>
    </lineage>
</organism>
<evidence type="ECO:0000313" key="3">
    <source>
        <dbReference type="RefSeq" id="XP_014666620.1"/>
    </source>
</evidence>
<reference evidence="3" key="1">
    <citation type="submission" date="2025-08" db="UniProtKB">
        <authorList>
            <consortium name="RefSeq"/>
        </authorList>
    </citation>
    <scope>IDENTIFICATION</scope>
</reference>
<evidence type="ECO:0000313" key="2">
    <source>
        <dbReference type="Proteomes" id="UP000695022"/>
    </source>
</evidence>
<evidence type="ECO:0000256" key="1">
    <source>
        <dbReference type="SAM" id="MobiDB-lite"/>
    </source>
</evidence>
<sequence>MLTVPPGNQALSLSLAGKVSGPCIPFLYPVCMVGDEPTPPGEPACADDADLDTLPQQNEGAPPSHYVAPFKSPDPPKKRHCRSVSTPCCYETASRRSHHSGSGRLGGGDQLHFRVIHPHPHTYREVAPRERHYSGDAAHFYRERHLCGEKKEEESAVGRMRIQG</sequence>
<accession>A0ABM1E349</accession>
<keyword evidence="2" id="KW-1185">Reference proteome</keyword>
<name>A0ABM1E349_PRICU</name>
<dbReference type="RefSeq" id="XP_014666620.1">
    <property type="nucleotide sequence ID" value="XM_014811134.1"/>
</dbReference>